<keyword evidence="2" id="KW-1185">Reference proteome</keyword>
<dbReference type="Proteomes" id="UP000283383">
    <property type="component" value="Unassembled WGS sequence"/>
</dbReference>
<gene>
    <name evidence="1" type="ORF">GcM3_009051b</name>
</gene>
<proteinExistence type="predicted"/>
<evidence type="ECO:0000313" key="1">
    <source>
        <dbReference type="EMBL" id="RKF83770.1"/>
    </source>
</evidence>
<accession>A0A420JAH3</accession>
<dbReference type="AlphaFoldDB" id="A0A420JAH3"/>
<evidence type="ECO:0000313" key="2">
    <source>
        <dbReference type="Proteomes" id="UP000283383"/>
    </source>
</evidence>
<reference evidence="1 2" key="1">
    <citation type="journal article" date="2018" name="BMC Genomics">
        <title>Comparative genome analyses reveal sequence features reflecting distinct modes of host-adaptation between dicot and monocot powdery mildew.</title>
        <authorList>
            <person name="Wu Y."/>
            <person name="Ma X."/>
            <person name="Pan Z."/>
            <person name="Kale S.D."/>
            <person name="Song Y."/>
            <person name="King H."/>
            <person name="Zhang Q."/>
            <person name="Presley C."/>
            <person name="Deng X."/>
            <person name="Wei C.I."/>
            <person name="Xiao S."/>
        </authorList>
    </citation>
    <scope>NUCLEOTIDE SEQUENCE [LARGE SCALE GENOMIC DNA]</scope>
    <source>
        <strain evidence="1">UMSG3</strain>
    </source>
</reference>
<comment type="caution">
    <text evidence="1">The sequence shown here is derived from an EMBL/GenBank/DDBJ whole genome shotgun (WGS) entry which is preliminary data.</text>
</comment>
<protein>
    <submittedName>
        <fullName evidence="1">Uncharacterized protein</fullName>
    </submittedName>
</protein>
<organism evidence="1 2">
    <name type="scientific">Golovinomyces cichoracearum</name>
    <dbReference type="NCBI Taxonomy" id="62708"/>
    <lineage>
        <taxon>Eukaryota</taxon>
        <taxon>Fungi</taxon>
        <taxon>Dikarya</taxon>
        <taxon>Ascomycota</taxon>
        <taxon>Pezizomycotina</taxon>
        <taxon>Leotiomycetes</taxon>
        <taxon>Erysiphales</taxon>
        <taxon>Erysiphaceae</taxon>
        <taxon>Golovinomyces</taxon>
    </lineage>
</organism>
<name>A0A420JAH3_9PEZI</name>
<dbReference type="EMBL" id="MCBQ01000873">
    <property type="protein sequence ID" value="RKF83770.1"/>
    <property type="molecule type" value="Genomic_DNA"/>
</dbReference>
<sequence length="110" mass="12896">MNKNVAFQLKEHMRFNGVFLKQGRGYNPPKVLAGVVNEEQYHKWTHKEMVEQYESPQASFNSRLRFPAMLLLLQMQQIYIKNHIPSLLHDLKREPLPSKAIEIPPTLNTL</sequence>